<reference evidence="1 2" key="1">
    <citation type="submission" date="2011-08" db="EMBL/GenBank/DDBJ databases">
        <authorList>
            <person name="Liu Z.J."/>
            <person name="Shi F.L."/>
            <person name="Lu J.Q."/>
            <person name="Li M."/>
            <person name="Wang Z.L."/>
        </authorList>
    </citation>
    <scope>NUCLEOTIDE SEQUENCE [LARGE SCALE GENOMIC DNA]</scope>
    <source>
        <strain evidence="1 2">USNM 41457</strain>
    </source>
</reference>
<evidence type="ECO:0000313" key="1">
    <source>
        <dbReference type="EMBL" id="EJW02690.1"/>
    </source>
</evidence>
<dbReference type="VEuPathDB" id="MicrosporidiaDB:EDEG_02922"/>
<dbReference type="AlphaFoldDB" id="J9DJA8"/>
<keyword evidence="2" id="KW-1185">Reference proteome</keyword>
<comment type="caution">
    <text evidence="1">The sequence shown here is derived from an EMBL/GenBank/DDBJ whole genome shotgun (WGS) entry which is preliminary data.</text>
</comment>
<reference evidence="2" key="2">
    <citation type="submission" date="2015-07" db="EMBL/GenBank/DDBJ databases">
        <title>Contrasting host-pathogen interactions and genome evolution in two generalist and specialist microsporidian pathogens of mosquitoes.</title>
        <authorList>
            <consortium name="The Broad Institute Genomics Platform"/>
            <consortium name="The Broad Institute Genome Sequencing Center for Infectious Disease"/>
            <person name="Cuomo C.A."/>
            <person name="Sanscrainte N.D."/>
            <person name="Goldberg J.M."/>
            <person name="Heiman D."/>
            <person name="Young S."/>
            <person name="Zeng Q."/>
            <person name="Becnel J.J."/>
            <person name="Birren B.W."/>
        </authorList>
    </citation>
    <scope>NUCLEOTIDE SEQUENCE [LARGE SCALE GENOMIC DNA]</scope>
    <source>
        <strain evidence="2">USNM 41457</strain>
    </source>
</reference>
<organism evidence="1 2">
    <name type="scientific">Edhazardia aedis (strain USNM 41457)</name>
    <name type="common">Microsporidian parasite</name>
    <dbReference type="NCBI Taxonomy" id="1003232"/>
    <lineage>
        <taxon>Eukaryota</taxon>
        <taxon>Fungi</taxon>
        <taxon>Fungi incertae sedis</taxon>
        <taxon>Microsporidia</taxon>
        <taxon>Edhazardia</taxon>
    </lineage>
</organism>
<gene>
    <name evidence="1" type="ORF">EDEG_02922</name>
</gene>
<dbReference type="EMBL" id="AFBI03000060">
    <property type="protein sequence ID" value="EJW02690.1"/>
    <property type="molecule type" value="Genomic_DNA"/>
</dbReference>
<dbReference type="InParanoid" id="J9DJA8"/>
<protein>
    <submittedName>
        <fullName evidence="1">Uncharacterized protein</fullName>
    </submittedName>
</protein>
<accession>J9DJA8</accession>
<proteinExistence type="predicted"/>
<name>J9DJA8_EDHAE</name>
<sequence>MNELTNELLKLLKKTENESETNEILHTNLSKKSNFKNIQNGNYEQDKIKKTNNTPSVTSNDVDLQKTVKPDRITNEMVLFIKIFQTNIKKLKKLSQENFLHFRKIIKNEEKFITFLNLIFKKDVTKNEAIVIGRGIMQTKIVYNQKLLDFLVEMFYENLDQHYSIRNAILIILMSYLCKSVNVNVLGVVSLLKSEINRHSLRHDLKPDNDSFGKKTTGLNDESIIDCNFLRLMLVLSRNYTYCFDSDLVNFCKLYDHGICKEIARNLSQ</sequence>
<evidence type="ECO:0000313" key="2">
    <source>
        <dbReference type="Proteomes" id="UP000003163"/>
    </source>
</evidence>
<dbReference type="HOGENOM" id="CLU_1034483_0_0_1"/>
<dbReference type="Proteomes" id="UP000003163">
    <property type="component" value="Unassembled WGS sequence"/>
</dbReference>